<keyword evidence="6 11" id="KW-0067">ATP-binding</keyword>
<keyword evidence="8 11" id="KW-0665">Pyrimidine biosynthesis</keyword>
<evidence type="ECO:0000256" key="11">
    <source>
        <dbReference type="HAMAP-Rule" id="MF_01209"/>
    </source>
</evidence>
<comment type="catalytic activity">
    <reaction evidence="10 11">
        <text>L-glutamine + H2O = L-glutamate + NH4(+)</text>
        <dbReference type="Rhea" id="RHEA:15889"/>
        <dbReference type="ChEBI" id="CHEBI:15377"/>
        <dbReference type="ChEBI" id="CHEBI:28938"/>
        <dbReference type="ChEBI" id="CHEBI:29985"/>
        <dbReference type="ChEBI" id="CHEBI:58359"/>
    </reaction>
</comment>
<dbReference type="InterPro" id="IPR050472">
    <property type="entry name" value="Anth_synth/Amidotransfase"/>
</dbReference>
<dbReference type="UniPathway" id="UPA00070">
    <property type="reaction ID" value="UER00115"/>
</dbReference>
<dbReference type="NCBIfam" id="NF009475">
    <property type="entry name" value="PRK12838.1"/>
    <property type="match status" value="1"/>
</dbReference>
<comment type="catalytic activity">
    <reaction evidence="9 11">
        <text>hydrogencarbonate + L-glutamine + 2 ATP + H2O = carbamoyl phosphate + L-glutamate + 2 ADP + phosphate + 2 H(+)</text>
        <dbReference type="Rhea" id="RHEA:18633"/>
        <dbReference type="ChEBI" id="CHEBI:15377"/>
        <dbReference type="ChEBI" id="CHEBI:15378"/>
        <dbReference type="ChEBI" id="CHEBI:17544"/>
        <dbReference type="ChEBI" id="CHEBI:29985"/>
        <dbReference type="ChEBI" id="CHEBI:30616"/>
        <dbReference type="ChEBI" id="CHEBI:43474"/>
        <dbReference type="ChEBI" id="CHEBI:58228"/>
        <dbReference type="ChEBI" id="CHEBI:58359"/>
        <dbReference type="ChEBI" id="CHEBI:456216"/>
        <dbReference type="EC" id="6.3.5.5"/>
    </reaction>
</comment>
<evidence type="ECO:0000313" key="13">
    <source>
        <dbReference type="EMBL" id="NGP75375.1"/>
    </source>
</evidence>
<dbReference type="GO" id="GO:0006526">
    <property type="term" value="P:L-arginine biosynthetic process"/>
    <property type="evidence" value="ECO:0007669"/>
    <property type="project" value="UniProtKB-UniRule"/>
</dbReference>
<feature type="binding site" evidence="11">
    <location>
        <position position="229"/>
    </location>
    <ligand>
        <name>L-glutamine</name>
        <dbReference type="ChEBI" id="CHEBI:58359"/>
    </ligand>
</feature>
<dbReference type="RefSeq" id="WP_165138627.1">
    <property type="nucleotide sequence ID" value="NZ_JAALLT010000001.1"/>
</dbReference>
<evidence type="ECO:0000256" key="5">
    <source>
        <dbReference type="ARBA" id="ARBA00022741"/>
    </source>
</evidence>
<evidence type="ECO:0000256" key="4">
    <source>
        <dbReference type="ARBA" id="ARBA00022598"/>
    </source>
</evidence>
<feature type="binding site" evidence="11">
    <location>
        <position position="231"/>
    </location>
    <ligand>
        <name>L-glutamine</name>
        <dbReference type="ChEBI" id="CHEBI:58359"/>
    </ligand>
</feature>
<dbReference type="Pfam" id="PF00988">
    <property type="entry name" value="CPSase_sm_chain"/>
    <property type="match status" value="1"/>
</dbReference>
<dbReference type="InterPro" id="IPR006274">
    <property type="entry name" value="CarbamoylP_synth_ssu"/>
</dbReference>
<dbReference type="GO" id="GO:0044205">
    <property type="term" value="P:'de novo' UMP biosynthetic process"/>
    <property type="evidence" value="ECO:0007669"/>
    <property type="project" value="UniProtKB-UniRule"/>
</dbReference>
<dbReference type="InterPro" id="IPR002474">
    <property type="entry name" value="CarbamoylP_synth_ssu_N"/>
</dbReference>
<dbReference type="GO" id="GO:0006207">
    <property type="term" value="P:'de novo' pyrimidine nucleobase biosynthetic process"/>
    <property type="evidence" value="ECO:0007669"/>
    <property type="project" value="InterPro"/>
</dbReference>
<comment type="subunit">
    <text evidence="11">Composed of two chains; the small (or glutamine) chain promotes the hydrolysis of glutamine to ammonia, which is used by the large (or ammonia) chain to synthesize carbamoyl phosphate. Tetramer of heterodimers (alpha,beta)4.</text>
</comment>
<keyword evidence="5 11" id="KW-0547">Nucleotide-binding</keyword>
<evidence type="ECO:0000256" key="7">
    <source>
        <dbReference type="ARBA" id="ARBA00022962"/>
    </source>
</evidence>
<feature type="binding site" evidence="11">
    <location>
        <position position="51"/>
    </location>
    <ligand>
        <name>L-glutamine</name>
        <dbReference type="ChEBI" id="CHEBI:58359"/>
    </ligand>
</feature>
<protein>
    <recommendedName>
        <fullName evidence="11">Carbamoyl phosphate synthase small chain</fullName>
        <ecNumber evidence="11">6.3.5.5</ecNumber>
    </recommendedName>
    <alternativeName>
        <fullName evidence="11">Carbamoyl phosphate synthetase glutamine chain</fullName>
    </alternativeName>
</protein>
<evidence type="ECO:0000313" key="14">
    <source>
        <dbReference type="Proteomes" id="UP000473278"/>
    </source>
</evidence>
<keyword evidence="4 11" id="KW-0436">Ligase</keyword>
<dbReference type="PANTHER" id="PTHR43418">
    <property type="entry name" value="MULTIFUNCTIONAL TRYPTOPHAN BIOSYNTHESIS PROTEIN-RELATED"/>
    <property type="match status" value="1"/>
</dbReference>
<evidence type="ECO:0000256" key="8">
    <source>
        <dbReference type="ARBA" id="ARBA00022975"/>
    </source>
</evidence>
<dbReference type="Pfam" id="PF00117">
    <property type="entry name" value="GATase"/>
    <property type="match status" value="1"/>
</dbReference>
<dbReference type="PANTHER" id="PTHR43418:SF7">
    <property type="entry name" value="CARBAMOYL-PHOSPHATE SYNTHASE SMALL CHAIN"/>
    <property type="match status" value="1"/>
</dbReference>
<name>A0A6M1SZT7_9BACT</name>
<dbReference type="SUPFAM" id="SSF52317">
    <property type="entry name" value="Class I glutamine amidotransferase-like"/>
    <property type="match status" value="1"/>
</dbReference>
<evidence type="ECO:0000256" key="10">
    <source>
        <dbReference type="ARBA" id="ARBA00049285"/>
    </source>
</evidence>
<keyword evidence="11" id="KW-0055">Arginine biosynthesis</keyword>
<feature type="binding site" evidence="11">
    <location>
        <position position="259"/>
    </location>
    <ligand>
        <name>L-glutamine</name>
        <dbReference type="ChEBI" id="CHEBI:58359"/>
    </ligand>
</feature>
<feature type="active site" description="Nucleophile" evidence="11">
    <location>
        <position position="258"/>
    </location>
</feature>
<organism evidence="13 14">
    <name type="scientific">Halalkalibaculum roseum</name>
    <dbReference type="NCBI Taxonomy" id="2709311"/>
    <lineage>
        <taxon>Bacteria</taxon>
        <taxon>Pseudomonadati</taxon>
        <taxon>Balneolota</taxon>
        <taxon>Balneolia</taxon>
        <taxon>Balneolales</taxon>
        <taxon>Balneolaceae</taxon>
        <taxon>Halalkalibaculum</taxon>
    </lineage>
</organism>
<dbReference type="InterPro" id="IPR017926">
    <property type="entry name" value="GATASE"/>
</dbReference>
<dbReference type="HAMAP" id="MF_01209">
    <property type="entry name" value="CPSase_S_chain"/>
    <property type="match status" value="1"/>
</dbReference>
<proteinExistence type="inferred from homology"/>
<dbReference type="PRINTS" id="PR00096">
    <property type="entry name" value="GATASE"/>
</dbReference>
<dbReference type="Proteomes" id="UP000473278">
    <property type="component" value="Unassembled WGS sequence"/>
</dbReference>
<dbReference type="SUPFAM" id="SSF52021">
    <property type="entry name" value="Carbamoyl phosphate synthetase, small subunit N-terminal domain"/>
    <property type="match status" value="1"/>
</dbReference>
<dbReference type="GO" id="GO:0005524">
    <property type="term" value="F:ATP binding"/>
    <property type="evidence" value="ECO:0007669"/>
    <property type="project" value="UniProtKB-UniRule"/>
</dbReference>
<comment type="pathway">
    <text evidence="1 11">Pyrimidine metabolism; UMP biosynthesis via de novo pathway; (S)-dihydroorotate from bicarbonate: step 1/3.</text>
</comment>
<feature type="active site" evidence="11">
    <location>
        <position position="343"/>
    </location>
</feature>
<dbReference type="NCBIfam" id="TIGR01368">
    <property type="entry name" value="CPSaseIIsmall"/>
    <property type="match status" value="1"/>
</dbReference>
<dbReference type="EC" id="6.3.5.5" evidence="11"/>
<comment type="pathway">
    <text evidence="2 11">Amino-acid biosynthesis; L-arginine biosynthesis; carbamoyl phosphate from bicarbonate: step 1/1.</text>
</comment>
<keyword evidence="14" id="KW-1185">Reference proteome</keyword>
<dbReference type="GO" id="GO:0006541">
    <property type="term" value="P:glutamine metabolic process"/>
    <property type="evidence" value="ECO:0007669"/>
    <property type="project" value="InterPro"/>
</dbReference>
<dbReference type="Gene3D" id="3.50.30.20">
    <property type="entry name" value="Carbamoyl-phosphate synthase small subunit, N-terminal domain"/>
    <property type="match status" value="1"/>
</dbReference>
<dbReference type="PRINTS" id="PR00099">
    <property type="entry name" value="CPSGATASE"/>
</dbReference>
<dbReference type="GO" id="GO:0004088">
    <property type="term" value="F:carbamoyl-phosphate synthase (glutamine-hydrolyzing) activity"/>
    <property type="evidence" value="ECO:0007669"/>
    <property type="project" value="UniProtKB-UniRule"/>
</dbReference>
<evidence type="ECO:0000256" key="2">
    <source>
        <dbReference type="ARBA" id="ARBA00005077"/>
    </source>
</evidence>
<evidence type="ECO:0000256" key="3">
    <source>
        <dbReference type="ARBA" id="ARBA00007800"/>
    </source>
</evidence>
<feature type="binding site" evidence="11">
    <location>
        <position position="300"/>
    </location>
    <ligand>
        <name>L-glutamine</name>
        <dbReference type="ChEBI" id="CHEBI:58359"/>
    </ligand>
</feature>
<dbReference type="Gene3D" id="3.40.50.880">
    <property type="match status" value="1"/>
</dbReference>
<feature type="binding site" evidence="11">
    <location>
        <position position="302"/>
    </location>
    <ligand>
        <name>L-glutamine</name>
        <dbReference type="ChEBI" id="CHEBI:58359"/>
    </ligand>
</feature>
<sequence>MSLYPRDKAIIALSDGTVEHGYAIGKKGTTGGELCFNTSMTGYQEIFTDPSYYGQLMMMTYPHIGNYGTMSRDDEARRVMIAGLITRSFSWEHSNPQADGNLQKYLQRNEVVGISGVDTRKLVRHIRSKGVMNAVISSEILDEDKLVQKAKDWDDMEGLELATKVTRSEAQTAHSDGSFKVAAFDYGIKQSIIDNLVKRGCTLRIFPAKGEFKEELTSWKPDGFFFSNGPGDPEATAKYALEAVEFAKETGKPIFGICLGHQLMALSEGISTRKMFVGHRGANHPVKNLEAGSVEITTQNHGFAVDEDQLDESLVEVTHVNLNDNTIEGLRFKNFPGMSVQYHPEASPGPHDSSYLFDRFLDMIKEEKGEPVK</sequence>
<comment type="similarity">
    <text evidence="3 11">Belongs to the CarA family.</text>
</comment>
<comment type="caution">
    <text evidence="13">The sequence shown here is derived from an EMBL/GenBank/DDBJ whole genome shotgun (WGS) entry which is preliminary data.</text>
</comment>
<accession>A0A6M1SZT7</accession>
<keyword evidence="11" id="KW-0028">Amino-acid biosynthesis</keyword>
<evidence type="ECO:0000259" key="12">
    <source>
        <dbReference type="SMART" id="SM01097"/>
    </source>
</evidence>
<evidence type="ECO:0000256" key="6">
    <source>
        <dbReference type="ARBA" id="ARBA00022840"/>
    </source>
</evidence>
<dbReference type="SMART" id="SM01097">
    <property type="entry name" value="CPSase_sm_chain"/>
    <property type="match status" value="1"/>
</dbReference>
<evidence type="ECO:0000256" key="1">
    <source>
        <dbReference type="ARBA" id="ARBA00004812"/>
    </source>
</evidence>
<dbReference type="EMBL" id="JAALLT010000001">
    <property type="protein sequence ID" value="NGP75375.1"/>
    <property type="molecule type" value="Genomic_DNA"/>
</dbReference>
<dbReference type="InterPro" id="IPR035686">
    <property type="entry name" value="CPSase_GATase1"/>
</dbReference>
<comment type="function">
    <text evidence="11">Small subunit of the glutamine-dependent carbamoyl phosphate synthetase (CPSase). CPSase catalyzes the formation of carbamoyl phosphate from the ammonia moiety of glutamine, carbonate, and phosphate donated by ATP, constituting the first step of 2 biosynthetic pathways, one leading to arginine and/or urea and the other to pyrimidine nucleotides. The small subunit (glutamine amidotransferase) binds and cleaves glutamine to supply the large subunit with the substrate ammonia.</text>
</comment>
<reference evidence="13 14" key="1">
    <citation type="submission" date="2020-02" db="EMBL/GenBank/DDBJ databases">
        <title>Balneolaceae bacterium YR4-1, complete genome.</title>
        <authorList>
            <person name="Li Y."/>
            <person name="Wu S."/>
        </authorList>
    </citation>
    <scope>NUCLEOTIDE SEQUENCE [LARGE SCALE GENOMIC DNA]</scope>
    <source>
        <strain evidence="13 14">YR4-1</strain>
    </source>
</reference>
<feature type="binding site" evidence="11">
    <location>
        <position position="262"/>
    </location>
    <ligand>
        <name>L-glutamine</name>
        <dbReference type="ChEBI" id="CHEBI:58359"/>
    </ligand>
</feature>
<dbReference type="AlphaFoldDB" id="A0A6M1SZT7"/>
<dbReference type="InterPro" id="IPR029062">
    <property type="entry name" value="Class_I_gatase-like"/>
</dbReference>
<dbReference type="UniPathway" id="UPA00068">
    <property type="reaction ID" value="UER00171"/>
</dbReference>
<feature type="region of interest" description="CPSase" evidence="11">
    <location>
        <begin position="1"/>
        <end position="179"/>
    </location>
</feature>
<dbReference type="PROSITE" id="PS51273">
    <property type="entry name" value="GATASE_TYPE_1"/>
    <property type="match status" value="1"/>
</dbReference>
<evidence type="ECO:0000256" key="9">
    <source>
        <dbReference type="ARBA" id="ARBA00048816"/>
    </source>
</evidence>
<keyword evidence="7 11" id="KW-0315">Glutamine amidotransferase</keyword>
<dbReference type="FunFam" id="3.50.30.20:FF:000001">
    <property type="entry name" value="Carbamoyl-phosphate synthase small chain"/>
    <property type="match status" value="1"/>
</dbReference>
<dbReference type="PRINTS" id="PR00097">
    <property type="entry name" value="ANTSNTHASEII"/>
</dbReference>
<dbReference type="CDD" id="cd01744">
    <property type="entry name" value="GATase1_CPSase"/>
    <property type="match status" value="1"/>
</dbReference>
<feature type="binding site" evidence="11">
    <location>
        <position position="303"/>
    </location>
    <ligand>
        <name>L-glutamine</name>
        <dbReference type="ChEBI" id="CHEBI:58359"/>
    </ligand>
</feature>
<dbReference type="InterPro" id="IPR036480">
    <property type="entry name" value="CarbP_synth_ssu_N_sf"/>
</dbReference>
<feature type="active site" evidence="11">
    <location>
        <position position="345"/>
    </location>
</feature>
<gene>
    <name evidence="11 13" type="primary">carA</name>
    <name evidence="13" type="ORF">G3570_01935</name>
</gene>
<feature type="domain" description="Carbamoyl-phosphate synthase small subunit N-terminal" evidence="12">
    <location>
        <begin position="7"/>
        <end position="137"/>
    </location>
</feature>